<dbReference type="SUPFAM" id="SSF51905">
    <property type="entry name" value="FAD/NAD(P)-binding domain"/>
    <property type="match status" value="1"/>
</dbReference>
<dbReference type="GO" id="GO:0006744">
    <property type="term" value="P:ubiquinone biosynthetic process"/>
    <property type="evidence" value="ECO:0007669"/>
    <property type="project" value="InterPro"/>
</dbReference>
<dbReference type="GO" id="GO:0071949">
    <property type="term" value="F:FAD binding"/>
    <property type="evidence" value="ECO:0007669"/>
    <property type="project" value="InterPro"/>
</dbReference>
<evidence type="ECO:0000256" key="1">
    <source>
        <dbReference type="ARBA" id="ARBA00001974"/>
    </source>
</evidence>
<comment type="cofactor">
    <cofactor evidence="1">
        <name>FAD</name>
        <dbReference type="ChEBI" id="CHEBI:57692"/>
    </cofactor>
</comment>
<feature type="domain" description="FAD-binding" evidence="7">
    <location>
        <begin position="5"/>
        <end position="342"/>
    </location>
</feature>
<sequence>MSVAEYDILIVGGGMVGASLAAALSQVADTSLRITVVESSPFDSSAQPSFDARTVALSDSSKVIFQTLGLWDEMLALGVMPIKRIHVSDRGHLGSTHLDAHQQGVAALGYVVETRVMGKVLTRYINKSKNIDLICPATLEQFESTAESATVSISREGRLESLQAKLVVAADGGESQLRKLAGIKTLDMNYGQMALIANVSCDRPHQHIAYERFTDSGPMALLPSCDPDGSEQSYALVWTEKPEQAEKIAALDEQAFLLRLQQRFGGRAGKFIKAGSRCVYPLKFQQARESVRPRLAIIGNAAHSLHPVSGQGFNLGLRDAAVLAQVIVDAQRKREDPGKLDNLQDYARWRRRDQWQTALSTDSLVRIFSNRFPPLALVRNIGLLALDILPPLKKRLARHAMGYIGKQPRLSRGLPL</sequence>
<keyword evidence="6" id="KW-0503">Monooxygenase</keyword>
<dbReference type="FunFam" id="3.50.50.60:FF:000021">
    <property type="entry name" value="Ubiquinone biosynthesis monooxygenase COQ6"/>
    <property type="match status" value="1"/>
</dbReference>
<name>A0A3B1BZB5_9ZZZZ</name>
<evidence type="ECO:0000256" key="6">
    <source>
        <dbReference type="ARBA" id="ARBA00023033"/>
    </source>
</evidence>
<dbReference type="InterPro" id="IPR036188">
    <property type="entry name" value="FAD/NAD-bd_sf"/>
</dbReference>
<accession>A0A3B1BZB5</accession>
<dbReference type="GO" id="GO:0008681">
    <property type="term" value="F:2-octaprenyl-6-methoxyphenol hydroxylase activity"/>
    <property type="evidence" value="ECO:0007669"/>
    <property type="project" value="InterPro"/>
</dbReference>
<dbReference type="PRINTS" id="PR00420">
    <property type="entry name" value="RNGMNOXGNASE"/>
</dbReference>
<dbReference type="EMBL" id="UOFY01000075">
    <property type="protein sequence ID" value="VAX11745.1"/>
    <property type="molecule type" value="Genomic_DNA"/>
</dbReference>
<dbReference type="Pfam" id="PF01494">
    <property type="entry name" value="FAD_binding_3"/>
    <property type="match status" value="1"/>
</dbReference>
<dbReference type="NCBIfam" id="NF004356">
    <property type="entry name" value="PRK05732.1"/>
    <property type="match status" value="1"/>
</dbReference>
<dbReference type="NCBIfam" id="TIGR01984">
    <property type="entry name" value="UbiH"/>
    <property type="match status" value="1"/>
</dbReference>
<evidence type="ECO:0000256" key="3">
    <source>
        <dbReference type="ARBA" id="ARBA00022630"/>
    </source>
</evidence>
<keyword evidence="5" id="KW-0560">Oxidoreductase</keyword>
<dbReference type="InterPro" id="IPR002938">
    <property type="entry name" value="FAD-bd"/>
</dbReference>
<reference evidence="8" key="1">
    <citation type="submission" date="2018-06" db="EMBL/GenBank/DDBJ databases">
        <authorList>
            <person name="Zhirakovskaya E."/>
        </authorList>
    </citation>
    <scope>NUCLEOTIDE SEQUENCE</scope>
</reference>
<keyword evidence="3" id="KW-0285">Flavoprotein</keyword>
<keyword evidence="4" id="KW-0274">FAD</keyword>
<evidence type="ECO:0000259" key="7">
    <source>
        <dbReference type="Pfam" id="PF01494"/>
    </source>
</evidence>
<protein>
    <submittedName>
        <fullName evidence="8">2-polyprenyl-6-methoxyphenol hydroxylase</fullName>
    </submittedName>
</protein>
<evidence type="ECO:0000256" key="4">
    <source>
        <dbReference type="ARBA" id="ARBA00022827"/>
    </source>
</evidence>
<evidence type="ECO:0000256" key="2">
    <source>
        <dbReference type="ARBA" id="ARBA00005349"/>
    </source>
</evidence>
<gene>
    <name evidence="8" type="ORF">MNBD_GAMMA25-2161</name>
</gene>
<dbReference type="PANTHER" id="PTHR43876:SF8">
    <property type="entry name" value="2-OCTAPRENYL-6-METHOXYPHENOL HYDROXYLASE"/>
    <property type="match status" value="1"/>
</dbReference>
<dbReference type="NCBIfam" id="TIGR01988">
    <property type="entry name" value="Ubi-OHases"/>
    <property type="match status" value="1"/>
</dbReference>
<dbReference type="InterPro" id="IPR011295">
    <property type="entry name" value="UbiH"/>
</dbReference>
<evidence type="ECO:0000313" key="8">
    <source>
        <dbReference type="EMBL" id="VAX11745.1"/>
    </source>
</evidence>
<comment type="similarity">
    <text evidence="2">Belongs to the UbiH/COQ6 family.</text>
</comment>
<dbReference type="Gene3D" id="3.50.50.60">
    <property type="entry name" value="FAD/NAD(P)-binding domain"/>
    <property type="match status" value="2"/>
</dbReference>
<organism evidence="8">
    <name type="scientific">hydrothermal vent metagenome</name>
    <dbReference type="NCBI Taxonomy" id="652676"/>
    <lineage>
        <taxon>unclassified sequences</taxon>
        <taxon>metagenomes</taxon>
        <taxon>ecological metagenomes</taxon>
    </lineage>
</organism>
<dbReference type="InterPro" id="IPR010971">
    <property type="entry name" value="UbiH/COQ6"/>
</dbReference>
<dbReference type="InterPro" id="IPR051205">
    <property type="entry name" value="UbiH/COQ6_monooxygenase"/>
</dbReference>
<dbReference type="PANTHER" id="PTHR43876">
    <property type="entry name" value="UBIQUINONE BIOSYNTHESIS MONOOXYGENASE COQ6, MITOCHONDRIAL"/>
    <property type="match status" value="1"/>
</dbReference>
<dbReference type="AlphaFoldDB" id="A0A3B1BZB5"/>
<proteinExistence type="inferred from homology"/>
<evidence type="ECO:0000256" key="5">
    <source>
        <dbReference type="ARBA" id="ARBA00023002"/>
    </source>
</evidence>